<comment type="caution">
    <text evidence="1">The sequence shown here is derived from an EMBL/GenBank/DDBJ whole genome shotgun (WGS) entry which is preliminary data.</text>
</comment>
<name>A0AC60PAJ6_IXOPE</name>
<reference evidence="1 2" key="1">
    <citation type="journal article" date="2020" name="Cell">
        <title>Large-Scale Comparative Analyses of Tick Genomes Elucidate Their Genetic Diversity and Vector Capacities.</title>
        <authorList>
            <consortium name="Tick Genome and Microbiome Consortium (TIGMIC)"/>
            <person name="Jia N."/>
            <person name="Wang J."/>
            <person name="Shi W."/>
            <person name="Du L."/>
            <person name="Sun Y."/>
            <person name="Zhan W."/>
            <person name="Jiang J.F."/>
            <person name="Wang Q."/>
            <person name="Zhang B."/>
            <person name="Ji P."/>
            <person name="Bell-Sakyi L."/>
            <person name="Cui X.M."/>
            <person name="Yuan T.T."/>
            <person name="Jiang B.G."/>
            <person name="Yang W.F."/>
            <person name="Lam T.T."/>
            <person name="Chang Q.C."/>
            <person name="Ding S.J."/>
            <person name="Wang X.J."/>
            <person name="Zhu J.G."/>
            <person name="Ruan X.D."/>
            <person name="Zhao L."/>
            <person name="Wei J.T."/>
            <person name="Ye R.Z."/>
            <person name="Que T.C."/>
            <person name="Du C.H."/>
            <person name="Zhou Y.H."/>
            <person name="Cheng J.X."/>
            <person name="Dai P.F."/>
            <person name="Guo W.B."/>
            <person name="Han X.H."/>
            <person name="Huang E.J."/>
            <person name="Li L.F."/>
            <person name="Wei W."/>
            <person name="Gao Y.C."/>
            <person name="Liu J.Z."/>
            <person name="Shao H.Z."/>
            <person name="Wang X."/>
            <person name="Wang C.C."/>
            <person name="Yang T.C."/>
            <person name="Huo Q.B."/>
            <person name="Li W."/>
            <person name="Chen H.Y."/>
            <person name="Chen S.E."/>
            <person name="Zhou L.G."/>
            <person name="Ni X.B."/>
            <person name="Tian J.H."/>
            <person name="Sheng Y."/>
            <person name="Liu T."/>
            <person name="Pan Y.S."/>
            <person name="Xia L.Y."/>
            <person name="Li J."/>
            <person name="Zhao F."/>
            <person name="Cao W.C."/>
        </authorList>
    </citation>
    <scope>NUCLEOTIDE SEQUENCE [LARGE SCALE GENOMIC DNA]</scope>
    <source>
        <strain evidence="1">Iper-2018</strain>
    </source>
</reference>
<proteinExistence type="predicted"/>
<protein>
    <submittedName>
        <fullName evidence="1">Uncharacterized protein</fullName>
    </submittedName>
</protein>
<evidence type="ECO:0000313" key="2">
    <source>
        <dbReference type="Proteomes" id="UP000805193"/>
    </source>
</evidence>
<organism evidence="1 2">
    <name type="scientific">Ixodes persulcatus</name>
    <name type="common">Taiga tick</name>
    <dbReference type="NCBI Taxonomy" id="34615"/>
    <lineage>
        <taxon>Eukaryota</taxon>
        <taxon>Metazoa</taxon>
        <taxon>Ecdysozoa</taxon>
        <taxon>Arthropoda</taxon>
        <taxon>Chelicerata</taxon>
        <taxon>Arachnida</taxon>
        <taxon>Acari</taxon>
        <taxon>Parasitiformes</taxon>
        <taxon>Ixodida</taxon>
        <taxon>Ixodoidea</taxon>
        <taxon>Ixodidae</taxon>
        <taxon>Ixodinae</taxon>
        <taxon>Ixodes</taxon>
    </lineage>
</organism>
<keyword evidence="2" id="KW-1185">Reference proteome</keyword>
<sequence>MNAAVRAVVRMGLYTGARVFFIKEGYQGMVDGGDYIVEATWVSVSGIIHKGGTVIGSARCSDFRKREGRLKAAANLVNHGITNLVVIGGDGSLTGANLFRQEWNSLLDELVDKGTITPELRSQCAHLNIVGMVGSIDNDFCGTDMTIGTDSALHRIIDAIDAIVTTASSHQRTFILEVMGRHCGYLAIVAALASEADFVFIPEWPPEGDWPTVLCKKLKQERDAGQRLNIIIVAEGAQDRAGQPITADDVKKVVVDNLKQDTRVTVLGHVQRGGSPSAFDRILGCRMGAEAVLALFEATPDSEACVVSLDGNQAVRVPLMQCVAKGYRLAVMHVGAPCCGMNAAVRSFVRNCLFRGDTVLAVHDGVEGLVENNGYHTVLQMAEARERHPALRIPMVAIPATISNNVPGTEFSLGADTAINEITEALLALLLLSNWIEICDRIRQSAQGTKRRVFVVETMGGYCGYLATLAGLAGGADSAYIYEEDFGIKDLMADVLHMKVKMSEGVQRGLVLRNEKANENYTTDFIHRLYSEEGKDVFSTRMNILGHMQQGGSPSPFDRNFGTKTAAKASEWLFTQLKAYVQPDGSVNAHTPETATLLGLVRRQYQFTPVQDLKTRTDWKSRLSKTQWWLDLRPLLNMLATSDRYLREMAGKRPLLIEQSISEDIDDVAYGI</sequence>
<gene>
    <name evidence="1" type="ORF">HPB47_006347</name>
</gene>
<accession>A0AC60PAJ6</accession>
<evidence type="ECO:0000313" key="1">
    <source>
        <dbReference type="EMBL" id="KAG0416516.1"/>
    </source>
</evidence>
<dbReference type="Proteomes" id="UP000805193">
    <property type="component" value="Unassembled WGS sequence"/>
</dbReference>
<dbReference type="EMBL" id="JABSTQ010010947">
    <property type="protein sequence ID" value="KAG0416516.1"/>
    <property type="molecule type" value="Genomic_DNA"/>
</dbReference>